<evidence type="ECO:0000256" key="4">
    <source>
        <dbReference type="ARBA" id="ARBA00022771"/>
    </source>
</evidence>
<accession>A0AAW0PZL5</accession>
<dbReference type="GO" id="GO:0090575">
    <property type="term" value="C:RNA polymerase II transcription regulator complex"/>
    <property type="evidence" value="ECO:0007669"/>
    <property type="project" value="TreeGrafter"/>
</dbReference>
<dbReference type="FunFam" id="3.30.50.10:FF:000006">
    <property type="entry name" value="Nuclear receptor subfamily 5 group A member"/>
    <property type="match status" value="1"/>
</dbReference>
<dbReference type="InterPro" id="IPR013088">
    <property type="entry name" value="Znf_NHR/GATA"/>
</dbReference>
<dbReference type="InterPro" id="IPR001723">
    <property type="entry name" value="Nuclear_hrmn_rcpt"/>
</dbReference>
<gene>
    <name evidence="13" type="ORF">WMY93_004892</name>
</gene>
<keyword evidence="3" id="KW-0479">Metal-binding</keyword>
<keyword evidence="6" id="KW-0805">Transcription regulation</keyword>
<dbReference type="PROSITE" id="PS00031">
    <property type="entry name" value="NUCLEAR_REC_DBD_1"/>
    <property type="match status" value="1"/>
</dbReference>
<dbReference type="Proteomes" id="UP001460270">
    <property type="component" value="Unassembled WGS sequence"/>
</dbReference>
<feature type="domain" description="NR LBD" evidence="12">
    <location>
        <begin position="350"/>
        <end position="454"/>
    </location>
</feature>
<dbReference type="GO" id="GO:0004879">
    <property type="term" value="F:nuclear receptor activity"/>
    <property type="evidence" value="ECO:0007669"/>
    <property type="project" value="InterPro"/>
</dbReference>
<feature type="domain" description="Nuclear receptor" evidence="11">
    <location>
        <begin position="128"/>
        <end position="203"/>
    </location>
</feature>
<sequence>MRFLSSPFLFSPVQHLPVCWYFHRGAQRLTVTCARLRQSQRGEAKLVCGRDRRKRAARTGTGCIFSSSSAAAAASVCPRPAAHERLRGSAFWRFTTNHAPHGYRSMLGDKTHGVALKVMEYTYDDDLEELCPVCGDKVSGYHYGLLTCESCKGFFKRTVQNNKRYTCAENQECKIDKTQRKRCPFCRFQKCLNVGMRLEAVRADRMRGGRNKFGPMYKRDRALKQQKKALIRSNGFKLESNPAAAPPPASPLQTDYTFTAPLHTLPTISKSLLPSTPSSLPPTDYEANLYGSSLGMAMQSHVSLSAQYQYTAFPSRVIKAECPDYTSSPDSLTGYPYSEMFPSSSPQPPSLPPLVLELLRCDPDELVVQNKIVAHLQQEQSGRGRLDKPSTFSLMCRMADQTLFSIVEWARSCVFFKELRVGDQMKLLHNCWSELLVLDHIFRQAQHARKTVSC</sequence>
<evidence type="ECO:0000259" key="12">
    <source>
        <dbReference type="PROSITE" id="PS51843"/>
    </source>
</evidence>
<evidence type="ECO:0000259" key="11">
    <source>
        <dbReference type="PROSITE" id="PS51030"/>
    </source>
</evidence>
<evidence type="ECO:0000256" key="9">
    <source>
        <dbReference type="ARBA" id="ARBA00023170"/>
    </source>
</evidence>
<comment type="caution">
    <text evidence="13">The sequence shown here is derived from an EMBL/GenBank/DDBJ whole genome shotgun (WGS) entry which is preliminary data.</text>
</comment>
<dbReference type="PANTHER" id="PTHR24086">
    <property type="entry name" value="NUCLEAR RECEPTOR SUBFAMILY 5 GROUP A"/>
    <property type="match status" value="1"/>
</dbReference>
<keyword evidence="4" id="KW-0863">Zinc-finger</keyword>
<proteinExistence type="inferred from homology"/>
<reference evidence="14" key="1">
    <citation type="submission" date="2024-04" db="EMBL/GenBank/DDBJ databases">
        <title>Salinicola lusitanus LLJ914,a marine bacterium isolated from the Okinawa Trough.</title>
        <authorList>
            <person name="Li J."/>
        </authorList>
    </citation>
    <scope>NUCLEOTIDE SEQUENCE [LARGE SCALE GENOMIC DNA]</scope>
</reference>
<dbReference type="InterPro" id="IPR035500">
    <property type="entry name" value="NHR-like_dom_sf"/>
</dbReference>
<comment type="similarity">
    <text evidence="2">Belongs to the nuclear hormone receptor family. NR5 subfamily.</text>
</comment>
<dbReference type="GO" id="GO:0008270">
    <property type="term" value="F:zinc ion binding"/>
    <property type="evidence" value="ECO:0007669"/>
    <property type="project" value="UniProtKB-KW"/>
</dbReference>
<dbReference type="SUPFAM" id="SSF57716">
    <property type="entry name" value="Glucocorticoid receptor-like (DNA-binding domain)"/>
    <property type="match status" value="1"/>
</dbReference>
<dbReference type="PROSITE" id="PS51030">
    <property type="entry name" value="NUCLEAR_REC_DBD_2"/>
    <property type="match status" value="1"/>
</dbReference>
<evidence type="ECO:0000256" key="1">
    <source>
        <dbReference type="ARBA" id="ARBA00004123"/>
    </source>
</evidence>
<organism evidence="13 14">
    <name type="scientific">Mugilogobius chulae</name>
    <name type="common">yellowstripe goby</name>
    <dbReference type="NCBI Taxonomy" id="88201"/>
    <lineage>
        <taxon>Eukaryota</taxon>
        <taxon>Metazoa</taxon>
        <taxon>Chordata</taxon>
        <taxon>Craniata</taxon>
        <taxon>Vertebrata</taxon>
        <taxon>Euteleostomi</taxon>
        <taxon>Actinopterygii</taxon>
        <taxon>Neopterygii</taxon>
        <taxon>Teleostei</taxon>
        <taxon>Neoteleostei</taxon>
        <taxon>Acanthomorphata</taxon>
        <taxon>Gobiaria</taxon>
        <taxon>Gobiiformes</taxon>
        <taxon>Gobioidei</taxon>
        <taxon>Gobiidae</taxon>
        <taxon>Gobionellinae</taxon>
        <taxon>Mugilogobius</taxon>
    </lineage>
</organism>
<dbReference type="GO" id="GO:0000978">
    <property type="term" value="F:RNA polymerase II cis-regulatory region sequence-specific DNA binding"/>
    <property type="evidence" value="ECO:0007669"/>
    <property type="project" value="TreeGrafter"/>
</dbReference>
<evidence type="ECO:0000256" key="3">
    <source>
        <dbReference type="ARBA" id="ARBA00022723"/>
    </source>
</evidence>
<dbReference type="SUPFAM" id="SSF48508">
    <property type="entry name" value="Nuclear receptor ligand-binding domain"/>
    <property type="match status" value="1"/>
</dbReference>
<evidence type="ECO:0000256" key="7">
    <source>
        <dbReference type="ARBA" id="ARBA00023125"/>
    </source>
</evidence>
<comment type="subcellular location">
    <subcellularLocation>
        <location evidence="1">Nucleus</location>
    </subcellularLocation>
</comment>
<dbReference type="Pfam" id="PF00104">
    <property type="entry name" value="Hormone_recep"/>
    <property type="match status" value="1"/>
</dbReference>
<keyword evidence="5" id="KW-0862">Zinc</keyword>
<dbReference type="InterPro" id="IPR001628">
    <property type="entry name" value="Znf_hrmn_rcpt"/>
</dbReference>
<name>A0AAW0PZL5_9GOBI</name>
<dbReference type="PRINTS" id="PR00398">
    <property type="entry name" value="STRDHORMONER"/>
</dbReference>
<evidence type="ECO:0000256" key="5">
    <source>
        <dbReference type="ARBA" id="ARBA00022833"/>
    </source>
</evidence>
<dbReference type="EMBL" id="JBBPFD010000003">
    <property type="protein sequence ID" value="KAK7933996.1"/>
    <property type="molecule type" value="Genomic_DNA"/>
</dbReference>
<keyword evidence="14" id="KW-1185">Reference proteome</keyword>
<dbReference type="Gene3D" id="1.10.565.10">
    <property type="entry name" value="Retinoid X Receptor"/>
    <property type="match status" value="1"/>
</dbReference>
<keyword evidence="7" id="KW-0238">DNA-binding</keyword>
<evidence type="ECO:0000313" key="13">
    <source>
        <dbReference type="EMBL" id="KAK7933996.1"/>
    </source>
</evidence>
<dbReference type="AlphaFoldDB" id="A0AAW0PZL5"/>
<evidence type="ECO:0000256" key="8">
    <source>
        <dbReference type="ARBA" id="ARBA00023163"/>
    </source>
</evidence>
<dbReference type="PANTHER" id="PTHR24086:SF48">
    <property type="entry name" value="FF1D-RELATED"/>
    <property type="match status" value="1"/>
</dbReference>
<keyword evidence="10" id="KW-0539">Nucleus</keyword>
<evidence type="ECO:0000313" key="14">
    <source>
        <dbReference type="Proteomes" id="UP001460270"/>
    </source>
</evidence>
<dbReference type="CDD" id="cd07167">
    <property type="entry name" value="NR_DBD_Lrh-1_like"/>
    <property type="match status" value="1"/>
</dbReference>
<keyword evidence="8" id="KW-0804">Transcription</keyword>
<dbReference type="Pfam" id="PF00105">
    <property type="entry name" value="zf-C4"/>
    <property type="match status" value="1"/>
</dbReference>
<dbReference type="GO" id="GO:0009755">
    <property type="term" value="P:hormone-mediated signaling pathway"/>
    <property type="evidence" value="ECO:0007669"/>
    <property type="project" value="TreeGrafter"/>
</dbReference>
<dbReference type="Gene3D" id="3.30.50.10">
    <property type="entry name" value="Erythroid Transcription Factor GATA-1, subunit A"/>
    <property type="match status" value="1"/>
</dbReference>
<protein>
    <submittedName>
        <fullName evidence="13">Uncharacterized protein</fullName>
    </submittedName>
</protein>
<dbReference type="SMART" id="SM00399">
    <property type="entry name" value="ZnF_C4"/>
    <property type="match status" value="1"/>
</dbReference>
<evidence type="ECO:0000256" key="10">
    <source>
        <dbReference type="ARBA" id="ARBA00023242"/>
    </source>
</evidence>
<evidence type="ECO:0000256" key="2">
    <source>
        <dbReference type="ARBA" id="ARBA00007536"/>
    </source>
</evidence>
<dbReference type="PRINTS" id="PR00047">
    <property type="entry name" value="STROIDFINGER"/>
</dbReference>
<dbReference type="PROSITE" id="PS51843">
    <property type="entry name" value="NR_LBD"/>
    <property type="match status" value="1"/>
</dbReference>
<keyword evidence="9" id="KW-0675">Receptor</keyword>
<dbReference type="InterPro" id="IPR016355">
    <property type="entry name" value="NR5-like"/>
</dbReference>
<dbReference type="GO" id="GO:0009888">
    <property type="term" value="P:tissue development"/>
    <property type="evidence" value="ECO:0007669"/>
    <property type="project" value="TreeGrafter"/>
</dbReference>
<evidence type="ECO:0000256" key="6">
    <source>
        <dbReference type="ARBA" id="ARBA00023015"/>
    </source>
</evidence>
<dbReference type="InterPro" id="IPR000536">
    <property type="entry name" value="Nucl_hrmn_rcpt_lig-bd"/>
</dbReference>